<evidence type="ECO:0000313" key="6">
    <source>
        <dbReference type="Proteomes" id="UP000249293"/>
    </source>
</evidence>
<keyword evidence="2" id="KW-0472">Membrane</keyword>
<dbReference type="PANTHER" id="PTHR38488:SF1">
    <property type="entry name" value="OXIDOREDUCTASE 9.5 KDA SUBUNIT, PUTATIVE (AFU_ORTHOLOGUE AFUA_5G08980)-RELATED"/>
    <property type="match status" value="1"/>
</dbReference>
<evidence type="ECO:0000256" key="2">
    <source>
        <dbReference type="SAM" id="Phobius"/>
    </source>
</evidence>
<dbReference type="PANTHER" id="PTHR38488">
    <property type="entry name" value="OXIDOREDUCTASE 9.5 KDA SUBUNIT, PUTATIVE (AFU_ORTHOLOGUE AFUA_5G08980)-RELATED"/>
    <property type="match status" value="1"/>
</dbReference>
<keyword evidence="2" id="KW-0812">Transmembrane</keyword>
<name>A0A1V2LIL0_PICKU</name>
<keyword evidence="4" id="KW-0830">Ubiquinone</keyword>
<dbReference type="Proteomes" id="UP000249293">
    <property type="component" value="Chromosome 1"/>
</dbReference>
<keyword evidence="2" id="KW-1133">Transmembrane helix</keyword>
<dbReference type="AlphaFoldDB" id="A0A1V2LIL0"/>
<dbReference type="EMBL" id="MQVM01000032">
    <property type="protein sequence ID" value="ONH71583.1"/>
    <property type="molecule type" value="Genomic_DNA"/>
</dbReference>
<evidence type="ECO:0000313" key="3">
    <source>
        <dbReference type="EMBL" id="AWU74586.1"/>
    </source>
</evidence>
<sequence>MSYPVYFKEPVRWLRYQAHNKPHLFYSAFIAALGPVFLFAGTPLRRKFLYADAEPVPMDGYPVPNRPRNPPAGYED</sequence>
<dbReference type="EMBL" id="CP028773">
    <property type="protein sequence ID" value="AWU74586.1"/>
    <property type="molecule type" value="Genomic_DNA"/>
</dbReference>
<dbReference type="STRING" id="4909.A0A1V2LIL0"/>
<organism evidence="4 5">
    <name type="scientific">Pichia kudriavzevii</name>
    <name type="common">Yeast</name>
    <name type="synonym">Issatchenkia orientalis</name>
    <dbReference type="NCBI Taxonomy" id="4909"/>
    <lineage>
        <taxon>Eukaryota</taxon>
        <taxon>Fungi</taxon>
        <taxon>Dikarya</taxon>
        <taxon>Ascomycota</taxon>
        <taxon>Saccharomycotina</taxon>
        <taxon>Pichiomycetes</taxon>
        <taxon>Pichiales</taxon>
        <taxon>Pichiaceae</taxon>
        <taxon>Pichia</taxon>
    </lineage>
</organism>
<evidence type="ECO:0000313" key="4">
    <source>
        <dbReference type="EMBL" id="ONH71583.1"/>
    </source>
</evidence>
<dbReference type="VEuPathDB" id="FungiDB:C5L36_0A11675"/>
<protein>
    <submittedName>
        <fullName evidence="4">NADH-ubiquinone oxidoreductase 9.5 kDa subunit</fullName>
    </submittedName>
</protein>
<keyword evidence="6" id="KW-1185">Reference proteome</keyword>
<dbReference type="CDD" id="cd22903">
    <property type="entry name" value="NI9M"/>
    <property type="match status" value="1"/>
</dbReference>
<dbReference type="Proteomes" id="UP000189274">
    <property type="component" value="Unassembled WGS sequence"/>
</dbReference>
<dbReference type="OrthoDB" id="2093409at2759"/>
<feature type="transmembrane region" description="Helical" evidence="2">
    <location>
        <begin position="23"/>
        <end position="40"/>
    </location>
</feature>
<reference evidence="4" key="2">
    <citation type="submission" date="2017-01" db="EMBL/GenBank/DDBJ databases">
        <authorList>
            <person name="Mah S.A."/>
            <person name="Swanson W.J."/>
            <person name="Moy G.W."/>
            <person name="Vacquier V.D."/>
        </authorList>
    </citation>
    <scope>NUCLEOTIDE SEQUENCE [LARGE SCALE GENOMIC DNA]</scope>
    <source>
        <strain evidence="4">129</strain>
    </source>
</reference>
<dbReference type="InterPro" id="IPR039961">
    <property type="entry name" value="Nuo9.5"/>
</dbReference>
<gene>
    <name evidence="4" type="ORF">BOH78_4409</name>
    <name evidence="3" type="ORF">C5L36_0A11675</name>
</gene>
<reference evidence="3 6" key="3">
    <citation type="submission" date="2018-06" db="EMBL/GenBank/DDBJ databases">
        <title>Population genomics shows no distinction between pathogenic Candida krusei and environmental Pichia kudriavzevii: One species, four names.</title>
        <authorList>
            <person name="Douglass A.P."/>
            <person name="Offei B."/>
            <person name="Braun-Galleani S."/>
            <person name="Coughlan A.Y."/>
            <person name="Martos A."/>
            <person name="Ortiz-Merino R.A."/>
            <person name="Byrne K.P."/>
            <person name="Wolfe K.H."/>
        </authorList>
    </citation>
    <scope>NUCLEOTIDE SEQUENCE [LARGE SCALE GENOMIC DNA]</scope>
    <source>
        <strain evidence="3 6">CBS573</strain>
    </source>
</reference>
<proteinExistence type="predicted"/>
<feature type="region of interest" description="Disordered" evidence="1">
    <location>
        <begin position="57"/>
        <end position="76"/>
    </location>
</feature>
<reference evidence="5" key="1">
    <citation type="journal article" date="2017" name="Genome Announc.">
        <title>Genome sequences of Cyberlindnera fabianii 65, Pichia kudriavzevii 129, and Saccharomyces cerevisiae 131 isolated from fermented masau fruits in Zimbabwe.</title>
        <authorList>
            <person name="van Rijswijck I.M.H."/>
            <person name="Derks M.F.L."/>
            <person name="Abee T."/>
            <person name="de Ridder D."/>
            <person name="Smid E.J."/>
        </authorList>
    </citation>
    <scope>NUCLEOTIDE SEQUENCE [LARGE SCALE GENOMIC DNA]</scope>
    <source>
        <strain evidence="5">129</strain>
    </source>
</reference>
<accession>A0A1V2LIL0</accession>
<evidence type="ECO:0000313" key="5">
    <source>
        <dbReference type="Proteomes" id="UP000189274"/>
    </source>
</evidence>
<evidence type="ECO:0000256" key="1">
    <source>
        <dbReference type="SAM" id="MobiDB-lite"/>
    </source>
</evidence>